<name>A0AA37SZF3_9ALTE</name>
<organism evidence="9 10">
    <name type="scientific">Agaribacter marinus</name>
    <dbReference type="NCBI Taxonomy" id="1431249"/>
    <lineage>
        <taxon>Bacteria</taxon>
        <taxon>Pseudomonadati</taxon>
        <taxon>Pseudomonadota</taxon>
        <taxon>Gammaproteobacteria</taxon>
        <taxon>Alteromonadales</taxon>
        <taxon>Alteromonadaceae</taxon>
        <taxon>Agaribacter</taxon>
    </lineage>
</organism>
<accession>A0AA37SZF3</accession>
<dbReference type="InterPro" id="IPR020904">
    <property type="entry name" value="Sc_DH/Rdtase_CS"/>
</dbReference>
<dbReference type="SUPFAM" id="SSF51735">
    <property type="entry name" value="NAD(P)-binding Rossmann-fold domains"/>
    <property type="match status" value="1"/>
</dbReference>
<protein>
    <submittedName>
        <fullName evidence="9">Short-chain dehydrogenase</fullName>
    </submittedName>
</protein>
<comment type="similarity">
    <text evidence="8">Belongs to the short-chain dehydrogenases/reductases (SDR) family.</text>
</comment>
<sequence length="269" mass="29373">MTNKIKQKYGPWALITGASSGIGAEFANQLAGQKMNLILVARREERLKALADKLSTTFNVLVDIIAADLTKQEDLQRIKTASNEREVGLLINNAGAAYPGAFLKQSLEKRQSVIDLNIKAPIALTHHFADKMVERKRGGIIFVSSVAAHMGAPYIASYAATKSYLLSFGTALGCELDKHNVDVTTILPGPTRTEMMEMEGVDTSKMPDMFMEPSSVVNVGLNALGKKTFVTPGAMNRMMGFMMSRIFSKHFAQKMFGGMLSKSMDKSLV</sequence>
<dbReference type="EMBL" id="BSOT01000020">
    <property type="protein sequence ID" value="GLR73092.1"/>
    <property type="molecule type" value="Genomic_DNA"/>
</dbReference>
<dbReference type="PROSITE" id="PS00061">
    <property type="entry name" value="ADH_SHORT"/>
    <property type="match status" value="1"/>
</dbReference>
<comment type="caution">
    <text evidence="9">The sequence shown here is derived from an EMBL/GenBank/DDBJ whole genome shotgun (WGS) entry which is preliminary data.</text>
</comment>
<evidence type="ECO:0000256" key="6">
    <source>
        <dbReference type="ARBA" id="ARBA00023098"/>
    </source>
</evidence>
<dbReference type="GO" id="GO:0030497">
    <property type="term" value="P:fatty acid elongation"/>
    <property type="evidence" value="ECO:0007669"/>
    <property type="project" value="TreeGrafter"/>
</dbReference>
<dbReference type="Gene3D" id="3.40.50.720">
    <property type="entry name" value="NAD(P)-binding Rossmann-like Domain"/>
    <property type="match status" value="1"/>
</dbReference>
<keyword evidence="7" id="KW-0275">Fatty acid biosynthesis</keyword>
<dbReference type="RefSeq" id="WP_284219520.1">
    <property type="nucleotide sequence ID" value="NZ_BSOT01000020.1"/>
</dbReference>
<evidence type="ECO:0000313" key="10">
    <source>
        <dbReference type="Proteomes" id="UP001156601"/>
    </source>
</evidence>
<dbReference type="InterPro" id="IPR036291">
    <property type="entry name" value="NAD(P)-bd_dom_sf"/>
</dbReference>
<dbReference type="Pfam" id="PF00106">
    <property type="entry name" value="adh_short"/>
    <property type="match status" value="1"/>
</dbReference>
<evidence type="ECO:0000313" key="9">
    <source>
        <dbReference type="EMBL" id="GLR73092.1"/>
    </source>
</evidence>
<evidence type="ECO:0000256" key="1">
    <source>
        <dbReference type="ARBA" id="ARBA00005194"/>
    </source>
</evidence>
<evidence type="ECO:0000256" key="4">
    <source>
        <dbReference type="ARBA" id="ARBA00022857"/>
    </source>
</evidence>
<dbReference type="PRINTS" id="PR00081">
    <property type="entry name" value="GDHRDH"/>
</dbReference>
<reference evidence="9" key="2">
    <citation type="submission" date="2023-01" db="EMBL/GenBank/DDBJ databases">
        <title>Draft genome sequence of Agaribacter marinus strain NBRC 110023.</title>
        <authorList>
            <person name="Sun Q."/>
            <person name="Mori K."/>
        </authorList>
    </citation>
    <scope>NUCLEOTIDE SEQUENCE</scope>
    <source>
        <strain evidence="9">NBRC 110023</strain>
    </source>
</reference>
<dbReference type="PIRSF" id="PIRSF000126">
    <property type="entry name" value="11-beta-HSD1"/>
    <property type="match status" value="1"/>
</dbReference>
<dbReference type="Proteomes" id="UP001156601">
    <property type="component" value="Unassembled WGS sequence"/>
</dbReference>
<proteinExistence type="inferred from homology"/>
<keyword evidence="3" id="KW-0276">Fatty acid metabolism</keyword>
<dbReference type="InterPro" id="IPR002347">
    <property type="entry name" value="SDR_fam"/>
</dbReference>
<dbReference type="PANTHER" id="PTHR43086:SF2">
    <property type="entry name" value="HYDROXYSTEROID DEHYDROGENASE-LIKE PROTEIN 1"/>
    <property type="match status" value="1"/>
</dbReference>
<keyword evidence="5" id="KW-0560">Oxidoreductase</keyword>
<evidence type="ECO:0000256" key="7">
    <source>
        <dbReference type="ARBA" id="ARBA00023160"/>
    </source>
</evidence>
<evidence type="ECO:0000256" key="5">
    <source>
        <dbReference type="ARBA" id="ARBA00023002"/>
    </source>
</evidence>
<evidence type="ECO:0000256" key="8">
    <source>
        <dbReference type="RuleBase" id="RU000363"/>
    </source>
</evidence>
<keyword evidence="2" id="KW-0444">Lipid biosynthesis</keyword>
<dbReference type="AlphaFoldDB" id="A0AA37SZF3"/>
<keyword evidence="6" id="KW-0443">Lipid metabolism</keyword>
<dbReference type="PRINTS" id="PR00080">
    <property type="entry name" value="SDRFAMILY"/>
</dbReference>
<comment type="pathway">
    <text evidence="1">Lipid metabolism; fatty acid biosynthesis.</text>
</comment>
<gene>
    <name evidence="9" type="ORF">GCM10007852_40000</name>
</gene>
<keyword evidence="10" id="KW-1185">Reference proteome</keyword>
<reference evidence="9" key="1">
    <citation type="journal article" date="2014" name="Int. J. Syst. Evol. Microbiol.">
        <title>Complete genome sequence of Corynebacterium casei LMG S-19264T (=DSM 44701T), isolated from a smear-ripened cheese.</title>
        <authorList>
            <consortium name="US DOE Joint Genome Institute (JGI-PGF)"/>
            <person name="Walter F."/>
            <person name="Albersmeier A."/>
            <person name="Kalinowski J."/>
            <person name="Ruckert C."/>
        </authorList>
    </citation>
    <scope>NUCLEOTIDE SEQUENCE</scope>
    <source>
        <strain evidence="9">NBRC 110023</strain>
    </source>
</reference>
<keyword evidence="4" id="KW-0521">NADP</keyword>
<evidence type="ECO:0000256" key="2">
    <source>
        <dbReference type="ARBA" id="ARBA00022516"/>
    </source>
</evidence>
<dbReference type="GO" id="GO:0016491">
    <property type="term" value="F:oxidoreductase activity"/>
    <property type="evidence" value="ECO:0007669"/>
    <property type="project" value="UniProtKB-KW"/>
</dbReference>
<evidence type="ECO:0000256" key="3">
    <source>
        <dbReference type="ARBA" id="ARBA00022832"/>
    </source>
</evidence>
<dbReference type="PANTHER" id="PTHR43086">
    <property type="entry name" value="VERY-LONG-CHAIN 3-OXOOACYL-COA REDUCTASE"/>
    <property type="match status" value="1"/>
</dbReference>